<evidence type="ECO:0000256" key="6">
    <source>
        <dbReference type="ARBA" id="ARBA00022692"/>
    </source>
</evidence>
<evidence type="ECO:0000256" key="5">
    <source>
        <dbReference type="ARBA" id="ARBA00022679"/>
    </source>
</evidence>
<dbReference type="GO" id="GO:0015018">
    <property type="term" value="F:galactosylgalactosylxylosylprotein 3-beta-glucuronosyltransferase activity"/>
    <property type="evidence" value="ECO:0007669"/>
    <property type="project" value="UniProtKB-UniRule"/>
</dbReference>
<comment type="similarity">
    <text evidence="3 17">Belongs to the glycosyltransferase 43 family.</text>
</comment>
<keyword evidence="19" id="KW-1185">Reference proteome</keyword>
<evidence type="ECO:0000256" key="12">
    <source>
        <dbReference type="ARBA" id="ARBA00023211"/>
    </source>
</evidence>
<dbReference type="SUPFAM" id="SSF53448">
    <property type="entry name" value="Nucleotide-diphospho-sugar transferases"/>
    <property type="match status" value="1"/>
</dbReference>
<name>A0A8S9ZZJ3_9BILA</name>
<evidence type="ECO:0000256" key="17">
    <source>
        <dbReference type="RuleBase" id="RU363127"/>
    </source>
</evidence>
<dbReference type="CDD" id="cd00218">
    <property type="entry name" value="GlcAT-I"/>
    <property type="match status" value="1"/>
</dbReference>
<comment type="subcellular location">
    <subcellularLocation>
        <location evidence="17">Golgi apparatus membrane</location>
        <topology evidence="17">Single-pass type II membrane protein</topology>
    </subcellularLocation>
    <subcellularLocation>
        <location evidence="1">Membrane</location>
        <topology evidence="1">Single-pass type II membrane protein</topology>
    </subcellularLocation>
</comment>
<comment type="catalytic activity">
    <reaction evidence="13 17">
        <text>3-O-(beta-D-galactosyl-(1-&gt;3)-beta-D-galactosyl-(1-&gt;4)-beta-D-xylosyl)-L-seryl-[protein] + UDP-alpha-D-glucuronate = 3-O-(beta-D-GlcA-(1-&gt;3)-beta-D-Gal-(1-&gt;3)-beta-D-Gal-(1-&gt;4)-beta-D-Xyl)-L-seryl-[protein] + UDP + H(+)</text>
        <dbReference type="Rhea" id="RHEA:24168"/>
        <dbReference type="Rhea" id="RHEA-COMP:12571"/>
        <dbReference type="Rhea" id="RHEA-COMP:12573"/>
        <dbReference type="ChEBI" id="CHEBI:15378"/>
        <dbReference type="ChEBI" id="CHEBI:58052"/>
        <dbReference type="ChEBI" id="CHEBI:58223"/>
        <dbReference type="ChEBI" id="CHEBI:132090"/>
        <dbReference type="ChEBI" id="CHEBI:132093"/>
        <dbReference type="EC" id="2.4.1.135"/>
    </reaction>
</comment>
<keyword evidence="5 17" id="KW-0808">Transferase</keyword>
<dbReference type="GO" id="GO:0009101">
    <property type="term" value="P:glycoprotein biosynthetic process"/>
    <property type="evidence" value="ECO:0007669"/>
    <property type="project" value="UniProtKB-ARBA"/>
</dbReference>
<evidence type="ECO:0000313" key="19">
    <source>
        <dbReference type="Proteomes" id="UP000605970"/>
    </source>
</evidence>
<protein>
    <recommendedName>
        <fullName evidence="4 17">Galactosylgalactosylxylosylprotein 3-beta-glucuronosyltransferase</fullName>
        <ecNumber evidence="4 17">2.4.1.135</ecNumber>
    </recommendedName>
</protein>
<dbReference type="GO" id="GO:0000139">
    <property type="term" value="C:Golgi membrane"/>
    <property type="evidence" value="ECO:0007669"/>
    <property type="project" value="UniProtKB-SubCell"/>
</dbReference>
<feature type="binding site" evidence="15">
    <location>
        <position position="195"/>
    </location>
    <ligand>
        <name>Mn(2+)</name>
        <dbReference type="ChEBI" id="CHEBI:29035"/>
    </ligand>
</feature>
<evidence type="ECO:0000256" key="1">
    <source>
        <dbReference type="ARBA" id="ARBA00004606"/>
    </source>
</evidence>
<dbReference type="GO" id="GO:0046872">
    <property type="term" value="F:metal ion binding"/>
    <property type="evidence" value="ECO:0007669"/>
    <property type="project" value="UniProtKB-KW"/>
</dbReference>
<dbReference type="GO" id="GO:0000398">
    <property type="term" value="P:mRNA splicing, via spliceosome"/>
    <property type="evidence" value="ECO:0007669"/>
    <property type="project" value="InterPro"/>
</dbReference>
<evidence type="ECO:0000256" key="11">
    <source>
        <dbReference type="ARBA" id="ARBA00023180"/>
    </source>
</evidence>
<gene>
    <name evidence="18" type="ORF">Mgra_00001916</name>
</gene>
<evidence type="ECO:0000256" key="13">
    <source>
        <dbReference type="ARBA" id="ARBA00047979"/>
    </source>
</evidence>
<comment type="pathway">
    <text evidence="17">Protein modification; protein glycosylation.</text>
</comment>
<keyword evidence="11" id="KW-0325">Glycoprotein</keyword>
<accession>A0A8S9ZZJ3</accession>
<dbReference type="Pfam" id="PF04502">
    <property type="entry name" value="Saf4_Yju2"/>
    <property type="match status" value="1"/>
</dbReference>
<dbReference type="GO" id="GO:0005684">
    <property type="term" value="C:U2-type spliceosomal complex"/>
    <property type="evidence" value="ECO:0007669"/>
    <property type="project" value="TreeGrafter"/>
</dbReference>
<dbReference type="InterPro" id="IPR007590">
    <property type="entry name" value="Saf4/Yju2"/>
</dbReference>
<dbReference type="EMBL" id="JABEBT010000011">
    <property type="protein sequence ID" value="KAF7638539.1"/>
    <property type="molecule type" value="Genomic_DNA"/>
</dbReference>
<evidence type="ECO:0000256" key="9">
    <source>
        <dbReference type="ARBA" id="ARBA00022989"/>
    </source>
</evidence>
<evidence type="ECO:0000256" key="14">
    <source>
        <dbReference type="PIRSR" id="PIRSR605027-1"/>
    </source>
</evidence>
<sequence>MKNYHNQFKDQNISKIIGINKINLLKMSRELYFSIFILSIFIITNIFHISTIINLQSDNLGLKLQLDLLNLLSNKCSYDENSRNPIIFVTPTVFRPEQKADLTRLGQTLSSVCNLIWIVVEDAEFPSEFIDDLINRLKIKGIHLTAQTPKNKKRRDSEPRWKYPRGVVQRNSALLWIKENLNFWKRGIVYFGDDDNTYDWRIFEEMRKIKQKIGVWPVGIVGGMLVETPLLKKTLENYTVIGFNSRWRPERPFPMDMAGFAINISLIHEHPMSYFNYESPRGFMESHFLQSFDIKIEDLEPLAMDCTKVLVWHTLIMGERKGQNKYYPPDFNWRTHKTLNSYHGVHALRERGAKAHMGIITIRFEMPFNVWCLGCNNHIGMSVRYNAEKKKIGMYYTTPIYEFRMKCHLCDNYFVIRTDPKNFDYELVEGVRRQEIRFDPSTIDKLLSNVYIFQQGFLKYLILAPVDRTMNLKLASDAMFKTEHMVQDKQKLTGDDQRIDKLEWIQSRLYDDYGANSALRSVFRSERRTLSERRAKDADLQHRLSTEVALLPESKEDVIAAKRLALSKQMDVYKEKGDTLCINKIMNQPILFDQQTSTSNDSSSPSTSKYQITKTTRELLVEKLQQHSVKNALSNCQWAGDGQPGERKTVKKRLLGVKTNQTINKGKTRNLKRLLTDDEKSDNNIDDIKCLDDDKNLATDKKNFKNNTNSTPSISSLPGISIYDCNDDYDSKKWISSLLKFIKSARKSSIDIVLALRLAKFPSTSVLSI</sequence>
<dbReference type="Gene3D" id="3.90.550.10">
    <property type="entry name" value="Spore Coat Polysaccharide Biosynthesis Protein SpsA, Chain A"/>
    <property type="match status" value="1"/>
</dbReference>
<keyword evidence="9 17" id="KW-1133">Transmembrane helix</keyword>
<feature type="site" description="Interaction with galactose moiety of substrate glycoprotein" evidence="16">
    <location>
        <position position="227"/>
    </location>
</feature>
<evidence type="ECO:0000256" key="8">
    <source>
        <dbReference type="ARBA" id="ARBA00022968"/>
    </source>
</evidence>
<dbReference type="Pfam" id="PF03360">
    <property type="entry name" value="Glyco_transf_43"/>
    <property type="match status" value="1"/>
</dbReference>
<feature type="transmembrane region" description="Helical" evidence="17">
    <location>
        <begin position="31"/>
        <end position="53"/>
    </location>
</feature>
<keyword evidence="12 15" id="KW-0464">Manganese</keyword>
<evidence type="ECO:0000256" key="10">
    <source>
        <dbReference type="ARBA" id="ARBA00023136"/>
    </source>
</evidence>
<evidence type="ECO:0000313" key="18">
    <source>
        <dbReference type="EMBL" id="KAF7638539.1"/>
    </source>
</evidence>
<evidence type="ECO:0000256" key="16">
    <source>
        <dbReference type="PIRSR" id="PIRSR605027-4"/>
    </source>
</evidence>
<evidence type="ECO:0000256" key="4">
    <source>
        <dbReference type="ARBA" id="ARBA00012641"/>
    </source>
</evidence>
<dbReference type="PANTHER" id="PTHR12111">
    <property type="entry name" value="SPLICING FACTOR YJU2"/>
    <property type="match status" value="1"/>
</dbReference>
<dbReference type="PANTHER" id="PTHR12111:SF2">
    <property type="entry name" value="SPLICING FACTOR YJU2B-RELATED"/>
    <property type="match status" value="1"/>
</dbReference>
<reference evidence="18" key="1">
    <citation type="journal article" date="2020" name="Ecol. Evol.">
        <title>Genome structure and content of the rice root-knot nematode (Meloidogyne graminicola).</title>
        <authorList>
            <person name="Phan N.T."/>
            <person name="Danchin E.G.J."/>
            <person name="Klopp C."/>
            <person name="Perfus-Barbeoch L."/>
            <person name="Kozlowski D.K."/>
            <person name="Koutsovoulos G.D."/>
            <person name="Lopez-Roques C."/>
            <person name="Bouchez O."/>
            <person name="Zahm M."/>
            <person name="Besnard G."/>
            <person name="Bellafiore S."/>
        </authorList>
    </citation>
    <scope>NUCLEOTIDE SEQUENCE</scope>
    <source>
        <strain evidence="18">VN-18</strain>
    </source>
</reference>
<keyword evidence="8 17" id="KW-0735">Signal-anchor</keyword>
<evidence type="ECO:0000256" key="3">
    <source>
        <dbReference type="ARBA" id="ARBA00007706"/>
    </source>
</evidence>
<evidence type="ECO:0000256" key="2">
    <source>
        <dbReference type="ARBA" id="ARBA00005595"/>
    </source>
</evidence>
<dbReference type="FunFam" id="3.90.550.10:FF:000044">
    <property type="entry name" value="Galactosylgalactosylxylosylprotein 3-beta-glucuronosyltransferase"/>
    <property type="match status" value="1"/>
</dbReference>
<keyword evidence="17" id="KW-0333">Golgi apparatus</keyword>
<comment type="similarity">
    <text evidence="2">Belongs to the CWC16 family.</text>
</comment>
<evidence type="ECO:0000256" key="15">
    <source>
        <dbReference type="PIRSR" id="PIRSR605027-3"/>
    </source>
</evidence>
<dbReference type="GO" id="GO:0071014">
    <property type="term" value="C:post-mRNA release spliceosomal complex"/>
    <property type="evidence" value="ECO:0007669"/>
    <property type="project" value="TreeGrafter"/>
</dbReference>
<keyword evidence="6 17" id="KW-0812">Transmembrane</keyword>
<dbReference type="InterPro" id="IPR005027">
    <property type="entry name" value="Glyco_trans_43"/>
</dbReference>
<comment type="cofactor">
    <cofactor evidence="15 17">
        <name>Mn(2+)</name>
        <dbReference type="ChEBI" id="CHEBI:29035"/>
    </cofactor>
</comment>
<dbReference type="EC" id="2.4.1.135" evidence="4 17"/>
<dbReference type="InterPro" id="IPR029044">
    <property type="entry name" value="Nucleotide-diphossugar_trans"/>
</dbReference>
<proteinExistence type="inferred from homology"/>
<feature type="non-terminal residue" evidence="18">
    <location>
        <position position="1"/>
    </location>
</feature>
<evidence type="ECO:0000256" key="7">
    <source>
        <dbReference type="ARBA" id="ARBA00022723"/>
    </source>
</evidence>
<keyword evidence="7 15" id="KW-0479">Metal-binding</keyword>
<feature type="active site" description="Proton donor/acceptor" evidence="14">
    <location>
        <position position="285"/>
    </location>
</feature>
<dbReference type="AlphaFoldDB" id="A0A8S9ZZJ3"/>
<keyword evidence="10 17" id="KW-0472">Membrane</keyword>
<dbReference type="OrthoDB" id="360327at2759"/>
<dbReference type="Proteomes" id="UP000605970">
    <property type="component" value="Unassembled WGS sequence"/>
</dbReference>
<organism evidence="18 19">
    <name type="scientific">Meloidogyne graminicola</name>
    <dbReference type="NCBI Taxonomy" id="189291"/>
    <lineage>
        <taxon>Eukaryota</taxon>
        <taxon>Metazoa</taxon>
        <taxon>Ecdysozoa</taxon>
        <taxon>Nematoda</taxon>
        <taxon>Chromadorea</taxon>
        <taxon>Rhabditida</taxon>
        <taxon>Tylenchina</taxon>
        <taxon>Tylenchomorpha</taxon>
        <taxon>Tylenchoidea</taxon>
        <taxon>Meloidogynidae</taxon>
        <taxon>Meloidogyninae</taxon>
        <taxon>Meloidogyne</taxon>
    </lineage>
</organism>
<comment type="caution">
    <text evidence="18">The sequence shown here is derived from an EMBL/GenBank/DDBJ whole genome shotgun (WGS) entry which is preliminary data.</text>
</comment>